<dbReference type="RefSeq" id="WP_187333032.1">
    <property type="nucleotide sequence ID" value="NZ_CP060490.1"/>
</dbReference>
<feature type="transmembrane region" description="Helical" evidence="9">
    <location>
        <begin position="432"/>
        <end position="454"/>
    </location>
</feature>
<feature type="transmembrane region" description="Helical" evidence="9">
    <location>
        <begin position="365"/>
        <end position="384"/>
    </location>
</feature>
<keyword evidence="9" id="KW-0479">Metal-binding</keyword>
<accession>A0A7G9B4F0</accession>
<reference evidence="12 13" key="1">
    <citation type="submission" date="2020-08" db="EMBL/GenBank/DDBJ databases">
        <authorList>
            <person name="Liu C."/>
            <person name="Sun Q."/>
        </authorList>
    </citation>
    <scope>NUCLEOTIDE SEQUENCE [LARGE SCALE GENOMIC DNA]</scope>
    <source>
        <strain evidence="12 13">NSJ-62</strain>
    </source>
</reference>
<keyword evidence="8" id="KW-0129">CBS domain</keyword>
<proteinExistence type="inferred from homology"/>
<keyword evidence="7 9" id="KW-0472">Membrane</keyword>
<sequence>MFDWETEKAELLKKIEELMERKRYAQLREMLLPMEAADIALLMEELPEETMPLLFRLLPKELAAEVFVELDSDEQELLISGFSNTELKEVLDELYLDDTVDIVEEMPANVVKRILKHTDPDVRKSINEILKYPEDSAGSIMTTEFVDLKRDMTVEDAFKRIRRTGPDKETINVSYVIDEGRHLIGLVSIRTLLLAEEDDVIEDIMQTNFVSVSTLDDQELAARSLSKYGFLALPVVDTENRLVGIVTVDDAMDVLQEEVTEDIEKMAAITPSDKPYLKTGIVETFKARIPWLLLLMISATFTGQIISSFENALEAFAVLTAYIPMLMDTGGNCGSQASVTVIRGISLSEIEFSDLLRVIWKEIRVSVLCGVVLAAANFVKLILVDHLLFQNPAVTPLVAAVICLTLVCTVLCAKLVGCTLPMLAKKLGFDPAVMASPFITTIVDAISLLIYFQFAHMLLHIG</sequence>
<comment type="caution">
    <text evidence="9">Lacks conserved residue(s) required for the propagation of feature annotation.</text>
</comment>
<comment type="subunit">
    <text evidence="9">Homodimer.</text>
</comment>
<dbReference type="Pfam" id="PF03448">
    <property type="entry name" value="MgtE_N"/>
    <property type="match status" value="1"/>
</dbReference>
<dbReference type="SMART" id="SM00116">
    <property type="entry name" value="CBS"/>
    <property type="match status" value="2"/>
</dbReference>
<evidence type="ECO:0000313" key="13">
    <source>
        <dbReference type="Proteomes" id="UP000515960"/>
    </source>
</evidence>
<dbReference type="AlphaFoldDB" id="A0A7G9B4F0"/>
<dbReference type="InterPro" id="IPR036739">
    <property type="entry name" value="SLC41_membr_dom_sf"/>
</dbReference>
<feature type="domain" description="CBS" evidence="11">
    <location>
        <begin position="141"/>
        <end position="204"/>
    </location>
</feature>
<dbReference type="Pfam" id="PF01769">
    <property type="entry name" value="MgtE"/>
    <property type="match status" value="1"/>
</dbReference>
<comment type="similarity">
    <text evidence="2 9">Belongs to the SLC41A transporter family.</text>
</comment>
<name>A0A7G9B4F0_9FIRM</name>
<dbReference type="SMART" id="SM00924">
    <property type="entry name" value="MgtE_N"/>
    <property type="match status" value="1"/>
</dbReference>
<dbReference type="InterPro" id="IPR046342">
    <property type="entry name" value="CBS_dom_sf"/>
</dbReference>
<keyword evidence="13" id="KW-1185">Reference proteome</keyword>
<evidence type="ECO:0000256" key="3">
    <source>
        <dbReference type="ARBA" id="ARBA00022448"/>
    </source>
</evidence>
<dbReference type="SUPFAM" id="SSF54631">
    <property type="entry name" value="CBS-domain pair"/>
    <property type="match status" value="1"/>
</dbReference>
<comment type="subcellular location">
    <subcellularLocation>
        <location evidence="9">Cell membrane</location>
        <topology evidence="9">Multi-pass membrane protein</topology>
    </subcellularLocation>
    <subcellularLocation>
        <location evidence="1">Membrane</location>
        <topology evidence="1">Multi-pass membrane protein</topology>
    </subcellularLocation>
</comment>
<dbReference type="PROSITE" id="PS51371">
    <property type="entry name" value="CBS"/>
    <property type="match status" value="2"/>
</dbReference>
<dbReference type="EMBL" id="CP060490">
    <property type="protein sequence ID" value="QNL44431.1"/>
    <property type="molecule type" value="Genomic_DNA"/>
</dbReference>
<dbReference type="InterPro" id="IPR006667">
    <property type="entry name" value="SLC41_membr_dom"/>
</dbReference>
<dbReference type="SUPFAM" id="SSF158791">
    <property type="entry name" value="MgtE N-terminal domain-like"/>
    <property type="match status" value="1"/>
</dbReference>
<evidence type="ECO:0000256" key="9">
    <source>
        <dbReference type="RuleBase" id="RU362011"/>
    </source>
</evidence>
<dbReference type="PANTHER" id="PTHR43773">
    <property type="entry name" value="MAGNESIUM TRANSPORTER MGTE"/>
    <property type="match status" value="1"/>
</dbReference>
<evidence type="ECO:0000256" key="1">
    <source>
        <dbReference type="ARBA" id="ARBA00004141"/>
    </source>
</evidence>
<keyword evidence="6 9" id="KW-1133">Transmembrane helix</keyword>
<protein>
    <recommendedName>
        <fullName evidence="9">Magnesium transporter MgtE</fullName>
    </recommendedName>
</protein>
<dbReference type="Gene3D" id="1.25.60.10">
    <property type="entry name" value="MgtE N-terminal domain-like"/>
    <property type="match status" value="1"/>
</dbReference>
<feature type="domain" description="CBS" evidence="11">
    <location>
        <begin position="205"/>
        <end position="261"/>
    </location>
</feature>
<dbReference type="GO" id="GO:0046872">
    <property type="term" value="F:metal ion binding"/>
    <property type="evidence" value="ECO:0007669"/>
    <property type="project" value="UniProtKB-KW"/>
</dbReference>
<comment type="function">
    <text evidence="9">Acts as a magnesium transporter.</text>
</comment>
<dbReference type="PANTHER" id="PTHR43773:SF1">
    <property type="entry name" value="MAGNESIUM TRANSPORTER MGTE"/>
    <property type="match status" value="1"/>
</dbReference>
<dbReference type="InterPro" id="IPR000644">
    <property type="entry name" value="CBS_dom"/>
</dbReference>
<keyword evidence="10" id="KW-0175">Coiled coil</keyword>
<keyword evidence="5 9" id="KW-0460">Magnesium</keyword>
<organism evidence="12 13">
    <name type="scientific">Oscillibacter hominis</name>
    <dbReference type="NCBI Taxonomy" id="2763056"/>
    <lineage>
        <taxon>Bacteria</taxon>
        <taxon>Bacillati</taxon>
        <taxon>Bacillota</taxon>
        <taxon>Clostridia</taxon>
        <taxon>Eubacteriales</taxon>
        <taxon>Oscillospiraceae</taxon>
        <taxon>Oscillibacter</taxon>
    </lineage>
</organism>
<dbReference type="GO" id="GO:0015095">
    <property type="term" value="F:magnesium ion transmembrane transporter activity"/>
    <property type="evidence" value="ECO:0007669"/>
    <property type="project" value="UniProtKB-UniRule"/>
</dbReference>
<evidence type="ECO:0000259" key="11">
    <source>
        <dbReference type="PROSITE" id="PS51371"/>
    </source>
</evidence>
<dbReference type="Gene3D" id="3.10.580.10">
    <property type="entry name" value="CBS-domain"/>
    <property type="match status" value="1"/>
</dbReference>
<dbReference type="KEGG" id="ohi:H8790_13500"/>
<evidence type="ECO:0000313" key="12">
    <source>
        <dbReference type="EMBL" id="QNL44431.1"/>
    </source>
</evidence>
<evidence type="ECO:0000256" key="4">
    <source>
        <dbReference type="ARBA" id="ARBA00022692"/>
    </source>
</evidence>
<dbReference type="InterPro" id="IPR006668">
    <property type="entry name" value="Mg_transptr_MgtE_intracell_dom"/>
</dbReference>
<keyword evidence="4 9" id="KW-0812">Transmembrane</keyword>
<evidence type="ECO:0000256" key="7">
    <source>
        <dbReference type="ARBA" id="ARBA00023136"/>
    </source>
</evidence>
<dbReference type="CDD" id="cd04606">
    <property type="entry name" value="CBS_pair_Mg_transporter"/>
    <property type="match status" value="1"/>
</dbReference>
<keyword evidence="3 9" id="KW-0813">Transport</keyword>
<dbReference type="GO" id="GO:0005886">
    <property type="term" value="C:plasma membrane"/>
    <property type="evidence" value="ECO:0007669"/>
    <property type="project" value="UniProtKB-SubCell"/>
</dbReference>
<evidence type="ECO:0000256" key="8">
    <source>
        <dbReference type="PROSITE-ProRule" id="PRU00703"/>
    </source>
</evidence>
<evidence type="ECO:0000256" key="10">
    <source>
        <dbReference type="SAM" id="Coils"/>
    </source>
</evidence>
<dbReference type="SUPFAM" id="SSF161093">
    <property type="entry name" value="MgtE membrane domain-like"/>
    <property type="match status" value="1"/>
</dbReference>
<keyword evidence="9" id="KW-1003">Cell membrane</keyword>
<dbReference type="InterPro" id="IPR038076">
    <property type="entry name" value="MgtE_N_sf"/>
</dbReference>
<feature type="coiled-coil region" evidence="10">
    <location>
        <begin position="1"/>
        <end position="28"/>
    </location>
</feature>
<evidence type="ECO:0000256" key="5">
    <source>
        <dbReference type="ARBA" id="ARBA00022842"/>
    </source>
</evidence>
<dbReference type="Proteomes" id="UP000515960">
    <property type="component" value="Chromosome"/>
</dbReference>
<gene>
    <name evidence="12" type="primary">mgtE</name>
    <name evidence="12" type="ORF">H8790_13500</name>
</gene>
<dbReference type="Pfam" id="PF00571">
    <property type="entry name" value="CBS"/>
    <property type="match status" value="2"/>
</dbReference>
<feature type="transmembrane region" description="Helical" evidence="9">
    <location>
        <begin position="396"/>
        <end position="420"/>
    </location>
</feature>
<evidence type="ECO:0000256" key="6">
    <source>
        <dbReference type="ARBA" id="ARBA00022989"/>
    </source>
</evidence>
<dbReference type="InterPro" id="IPR006669">
    <property type="entry name" value="MgtE_transporter"/>
</dbReference>
<dbReference type="Gene3D" id="1.10.357.20">
    <property type="entry name" value="SLC41 divalent cation transporters, integral membrane domain"/>
    <property type="match status" value="1"/>
</dbReference>
<evidence type="ECO:0000256" key="2">
    <source>
        <dbReference type="ARBA" id="ARBA00009749"/>
    </source>
</evidence>
<dbReference type="NCBIfam" id="TIGR00400">
    <property type="entry name" value="mgtE"/>
    <property type="match status" value="1"/>
</dbReference>